<dbReference type="InterPro" id="IPR035892">
    <property type="entry name" value="C2_domain_sf"/>
</dbReference>
<dbReference type="PROSITE" id="PS50004">
    <property type="entry name" value="C2"/>
    <property type="match status" value="1"/>
</dbReference>
<evidence type="ECO:0000259" key="2">
    <source>
        <dbReference type="PROSITE" id="PS50004"/>
    </source>
</evidence>
<protein>
    <recommendedName>
        <fullName evidence="2">C2 domain-containing protein</fullName>
    </recommendedName>
</protein>
<evidence type="ECO:0000313" key="3">
    <source>
        <dbReference type="EMBL" id="CAF4876909.1"/>
    </source>
</evidence>
<feature type="region of interest" description="Disordered" evidence="1">
    <location>
        <begin position="67"/>
        <end position="105"/>
    </location>
</feature>
<accession>A0A821TKH9</accession>
<name>A0A821TKH9_9BILA</name>
<dbReference type="InterPro" id="IPR000008">
    <property type="entry name" value="C2_dom"/>
</dbReference>
<comment type="caution">
    <text evidence="3">The sequence shown here is derived from an EMBL/GenBank/DDBJ whole genome shotgun (WGS) entry which is preliminary data.</text>
</comment>
<reference evidence="3" key="1">
    <citation type="submission" date="2021-02" db="EMBL/GenBank/DDBJ databases">
        <authorList>
            <person name="Nowell W R."/>
        </authorList>
    </citation>
    <scope>NUCLEOTIDE SEQUENCE</scope>
</reference>
<dbReference type="Gene3D" id="2.60.40.150">
    <property type="entry name" value="C2 domain"/>
    <property type="match status" value="1"/>
</dbReference>
<feature type="compositionally biased region" description="Low complexity" evidence="1">
    <location>
        <begin position="76"/>
        <end position="88"/>
    </location>
</feature>
<dbReference type="SUPFAM" id="SSF49562">
    <property type="entry name" value="C2 domain (Calcium/lipid-binding domain, CaLB)"/>
    <property type="match status" value="1"/>
</dbReference>
<dbReference type="EMBL" id="CAJOBR010008271">
    <property type="protein sequence ID" value="CAF4876909.1"/>
    <property type="molecule type" value="Genomic_DNA"/>
</dbReference>
<dbReference type="AlphaFoldDB" id="A0A821TKH9"/>
<proteinExistence type="predicted"/>
<gene>
    <name evidence="3" type="ORF">QYT958_LOCUS29069</name>
</gene>
<organism evidence="3 4">
    <name type="scientific">Rotaria socialis</name>
    <dbReference type="NCBI Taxonomy" id="392032"/>
    <lineage>
        <taxon>Eukaryota</taxon>
        <taxon>Metazoa</taxon>
        <taxon>Spiralia</taxon>
        <taxon>Gnathifera</taxon>
        <taxon>Rotifera</taxon>
        <taxon>Eurotatoria</taxon>
        <taxon>Bdelloidea</taxon>
        <taxon>Philodinida</taxon>
        <taxon>Philodinidae</taxon>
        <taxon>Rotaria</taxon>
    </lineage>
</organism>
<dbReference type="Proteomes" id="UP000663848">
    <property type="component" value="Unassembled WGS sequence"/>
</dbReference>
<sequence length="410" mass="45959">MSSSMTLTKQPSTRMVVSENIVFKNDSGCDNDNCVTPVELPMKNQQKQRAQQPNVLVRLSKRISNLSKPTVPIEKPPSVSSPDPSTVVSPPPSSFERQNSSESDLSLSKLDITDDYYSTIEGTNTFPKSADLKSTFSVPQSVSESFQNFYSRFSLKRSTARISSLSNTITEHASSSSTIDKHDTTTKKNENNIRLQLAFQYNIHRREFIVTVHGARDLTIQHGSFACQLCIQYGRDSLSKEQKCTKPQACSSGICTWNQRVIFFDIDKLDNLSLWAKVIDLDRNQDILGEICISLNDKKISLNGQPEWYYLISKYSSSSSSSSPSHTQTKSFLLNDSNMSEVEQNESPSNRILPTINANNEILPTSMIDTISTSNRKRQLPNIPAAQLHANREKGLFHIGIKRSDFKITL</sequence>
<evidence type="ECO:0000256" key="1">
    <source>
        <dbReference type="SAM" id="MobiDB-lite"/>
    </source>
</evidence>
<evidence type="ECO:0000313" key="4">
    <source>
        <dbReference type="Proteomes" id="UP000663848"/>
    </source>
</evidence>
<feature type="domain" description="C2" evidence="2">
    <location>
        <begin position="191"/>
        <end position="309"/>
    </location>
</feature>